<organism evidence="1">
    <name type="scientific">Anguilla anguilla</name>
    <name type="common">European freshwater eel</name>
    <name type="synonym">Muraena anguilla</name>
    <dbReference type="NCBI Taxonomy" id="7936"/>
    <lineage>
        <taxon>Eukaryota</taxon>
        <taxon>Metazoa</taxon>
        <taxon>Chordata</taxon>
        <taxon>Craniata</taxon>
        <taxon>Vertebrata</taxon>
        <taxon>Euteleostomi</taxon>
        <taxon>Actinopterygii</taxon>
        <taxon>Neopterygii</taxon>
        <taxon>Teleostei</taxon>
        <taxon>Anguilliformes</taxon>
        <taxon>Anguillidae</taxon>
        <taxon>Anguilla</taxon>
    </lineage>
</organism>
<accession>A0A0E9WVY2</accession>
<protein>
    <submittedName>
        <fullName evidence="1">Uncharacterized protein</fullName>
    </submittedName>
</protein>
<sequence length="59" mass="6671">MISICTLDRKITYCISLICMTEKGLLNTYTGVFTSSDTSPNDSRPFLHRRGSSFSLMFL</sequence>
<reference evidence="1" key="2">
    <citation type="journal article" date="2015" name="Fish Shellfish Immunol.">
        <title>Early steps in the European eel (Anguilla anguilla)-Vibrio vulnificus interaction in the gills: Role of the RtxA13 toxin.</title>
        <authorList>
            <person name="Callol A."/>
            <person name="Pajuelo D."/>
            <person name="Ebbesson L."/>
            <person name="Teles M."/>
            <person name="MacKenzie S."/>
            <person name="Amaro C."/>
        </authorList>
    </citation>
    <scope>NUCLEOTIDE SEQUENCE</scope>
</reference>
<dbReference type="EMBL" id="GBXM01014909">
    <property type="protein sequence ID" value="JAH93668.1"/>
    <property type="molecule type" value="Transcribed_RNA"/>
</dbReference>
<evidence type="ECO:0000313" key="1">
    <source>
        <dbReference type="EMBL" id="JAH93668.1"/>
    </source>
</evidence>
<proteinExistence type="predicted"/>
<name>A0A0E9WVY2_ANGAN</name>
<reference evidence="1" key="1">
    <citation type="submission" date="2014-11" db="EMBL/GenBank/DDBJ databases">
        <authorList>
            <person name="Amaro Gonzalez C."/>
        </authorList>
    </citation>
    <scope>NUCLEOTIDE SEQUENCE</scope>
</reference>
<dbReference type="AlphaFoldDB" id="A0A0E9WVY2"/>